<accession>A0A225VHY2</accession>
<dbReference type="Pfam" id="PF13650">
    <property type="entry name" value="Asp_protease_2"/>
    <property type="match status" value="1"/>
</dbReference>
<dbReference type="Proteomes" id="UP000198211">
    <property type="component" value="Unassembled WGS sequence"/>
</dbReference>
<evidence type="ECO:0000313" key="3">
    <source>
        <dbReference type="Proteomes" id="UP000198211"/>
    </source>
</evidence>
<name>A0A225VHY2_9STRA</name>
<protein>
    <recommendedName>
        <fullName evidence="4">Peptidase A2 domain-containing protein</fullName>
    </recommendedName>
</protein>
<dbReference type="InterPro" id="IPR021109">
    <property type="entry name" value="Peptidase_aspartic_dom_sf"/>
</dbReference>
<reference evidence="3" key="1">
    <citation type="submission" date="2017-03" db="EMBL/GenBank/DDBJ databases">
        <title>Phytopthora megakarya and P. palmivora, two closely related causual agents of cacao black pod achieved similar genome size and gene model numbers by different mechanisms.</title>
        <authorList>
            <person name="Ali S."/>
            <person name="Shao J."/>
            <person name="Larry D.J."/>
            <person name="Kronmiller B."/>
            <person name="Shen D."/>
            <person name="Strem M.D."/>
            <person name="Melnick R.L."/>
            <person name="Guiltinan M.J."/>
            <person name="Tyler B.M."/>
            <person name="Meinhardt L.W."/>
            <person name="Bailey B.A."/>
        </authorList>
    </citation>
    <scope>NUCLEOTIDE SEQUENCE [LARGE SCALE GENOMIC DNA]</scope>
    <source>
        <strain evidence="3">zdho120</strain>
    </source>
</reference>
<dbReference type="AlphaFoldDB" id="A0A225VHY2"/>
<feature type="region of interest" description="Disordered" evidence="1">
    <location>
        <begin position="352"/>
        <end position="372"/>
    </location>
</feature>
<dbReference type="Gene3D" id="2.40.70.10">
    <property type="entry name" value="Acid Proteases"/>
    <property type="match status" value="1"/>
</dbReference>
<keyword evidence="3" id="KW-1185">Reference proteome</keyword>
<dbReference type="EMBL" id="NBNE01004691">
    <property type="protein sequence ID" value="OWZ04942.1"/>
    <property type="molecule type" value="Genomic_DNA"/>
</dbReference>
<feature type="compositionally biased region" description="Basic and acidic residues" evidence="1">
    <location>
        <begin position="10"/>
        <end position="25"/>
    </location>
</feature>
<feature type="compositionally biased region" description="Low complexity" evidence="1">
    <location>
        <begin position="39"/>
        <end position="53"/>
    </location>
</feature>
<proteinExistence type="predicted"/>
<evidence type="ECO:0008006" key="4">
    <source>
        <dbReference type="Google" id="ProtNLM"/>
    </source>
</evidence>
<comment type="caution">
    <text evidence="2">The sequence shown here is derived from an EMBL/GenBank/DDBJ whole genome shotgun (WGS) entry which is preliminary data.</text>
</comment>
<sequence length="372" mass="42003">MQGEDPYSDQDERLVAAANDNERRNAANGTFARSDKRPQNNGQQSSGFDQGGFRPTIQSGSRFNDNRGGRSFQRPSYGPCAACGGQNHSTHYCFRRCRLCQQVHDFGKCEAFGELAKILRTNVDKKNISPELQKLVFGCPPTETGLVPTGQPQSADLVIDAECLYAFIEKCEWPEDNNNHDENEKNVEFDGEYGVCLDGDTLHEIKEDTTTKTVVNDDWLVSICEANEAAPMHAKTVKLLPGERMRWWSSQRFDRRVRMRALVRGAVNDMRTSILLDTDANVSIITTKLARRLRLELLQEHGRQLEVQGIQEGKMSTTTRVKAKVTLGWNTVYEFEFWVMDYHTSWNTLGSVQRDSQAPKRRNGAAGEIAKC</sequence>
<feature type="region of interest" description="Disordered" evidence="1">
    <location>
        <begin position="1"/>
        <end position="70"/>
    </location>
</feature>
<gene>
    <name evidence="2" type="ORF">PHMEG_00023063</name>
</gene>
<organism evidence="2 3">
    <name type="scientific">Phytophthora megakarya</name>
    <dbReference type="NCBI Taxonomy" id="4795"/>
    <lineage>
        <taxon>Eukaryota</taxon>
        <taxon>Sar</taxon>
        <taxon>Stramenopiles</taxon>
        <taxon>Oomycota</taxon>
        <taxon>Peronosporomycetes</taxon>
        <taxon>Peronosporales</taxon>
        <taxon>Peronosporaceae</taxon>
        <taxon>Phytophthora</taxon>
    </lineage>
</organism>
<evidence type="ECO:0000313" key="2">
    <source>
        <dbReference type="EMBL" id="OWZ04942.1"/>
    </source>
</evidence>
<dbReference type="OrthoDB" id="122592at2759"/>
<evidence type="ECO:0000256" key="1">
    <source>
        <dbReference type="SAM" id="MobiDB-lite"/>
    </source>
</evidence>